<evidence type="ECO:0000256" key="1">
    <source>
        <dbReference type="SAM" id="MobiDB-lite"/>
    </source>
</evidence>
<dbReference type="EMBL" id="GL883090">
    <property type="protein sequence ID" value="EGG13015.1"/>
    <property type="molecule type" value="Genomic_DNA"/>
</dbReference>
<proteinExistence type="predicted"/>
<gene>
    <name evidence="3" type="ORF">MELLADRAFT_58667</name>
</gene>
<feature type="compositionally biased region" description="Polar residues" evidence="1">
    <location>
        <begin position="230"/>
        <end position="240"/>
    </location>
</feature>
<dbReference type="HOGENOM" id="CLU_444148_0_0_1"/>
<reference evidence="4" key="1">
    <citation type="journal article" date="2011" name="Proc. Natl. Acad. Sci. U.S.A.">
        <title>Obligate biotrophy features unraveled by the genomic analysis of rust fungi.</title>
        <authorList>
            <person name="Duplessis S."/>
            <person name="Cuomo C.A."/>
            <person name="Lin Y.-C."/>
            <person name="Aerts A."/>
            <person name="Tisserant E."/>
            <person name="Veneault-Fourrey C."/>
            <person name="Joly D.L."/>
            <person name="Hacquard S."/>
            <person name="Amselem J."/>
            <person name="Cantarel B.L."/>
            <person name="Chiu R."/>
            <person name="Coutinho P.M."/>
            <person name="Feau N."/>
            <person name="Field M."/>
            <person name="Frey P."/>
            <person name="Gelhaye E."/>
            <person name="Goldberg J."/>
            <person name="Grabherr M.G."/>
            <person name="Kodira C.D."/>
            <person name="Kohler A."/>
            <person name="Kuees U."/>
            <person name="Lindquist E.A."/>
            <person name="Lucas S.M."/>
            <person name="Mago R."/>
            <person name="Mauceli E."/>
            <person name="Morin E."/>
            <person name="Murat C."/>
            <person name="Pangilinan J.L."/>
            <person name="Park R."/>
            <person name="Pearson M."/>
            <person name="Quesneville H."/>
            <person name="Rouhier N."/>
            <person name="Sakthikumar S."/>
            <person name="Salamov A.A."/>
            <person name="Schmutz J."/>
            <person name="Selles B."/>
            <person name="Shapiro H."/>
            <person name="Tanguay P."/>
            <person name="Tuskan G.A."/>
            <person name="Henrissat B."/>
            <person name="Van de Peer Y."/>
            <person name="Rouze P."/>
            <person name="Ellis J.G."/>
            <person name="Dodds P.N."/>
            <person name="Schein J.E."/>
            <person name="Zhong S."/>
            <person name="Hamelin R.C."/>
            <person name="Grigoriev I.V."/>
            <person name="Szabo L.J."/>
            <person name="Martin F."/>
        </authorList>
    </citation>
    <scope>NUCLEOTIDE SEQUENCE [LARGE SCALE GENOMIC DNA]</scope>
    <source>
        <strain evidence="4">98AG31 / pathotype 3-4-7</strain>
    </source>
</reference>
<protein>
    <submittedName>
        <fullName evidence="3">Uncharacterized protein</fullName>
    </submittedName>
</protein>
<accession>F4R4E4</accession>
<feature type="region of interest" description="Disordered" evidence="1">
    <location>
        <begin position="216"/>
        <end position="249"/>
    </location>
</feature>
<feature type="transmembrane region" description="Helical" evidence="2">
    <location>
        <begin position="271"/>
        <end position="294"/>
    </location>
</feature>
<dbReference type="AlphaFoldDB" id="F4R4E4"/>
<keyword evidence="2" id="KW-1133">Transmembrane helix</keyword>
<name>F4R4E4_MELLP</name>
<sequence length="615" mass="69106">MCSDSGTVIEESDLADHFSLQEKSHAQVTSSEPSSASIQDSALWSPSPLYPGLVTSPSLKFHSHLQPYPSGISASPSTVMNRQMVEEANFLASFIPQSSHGTSFRDPFDSPQLKAQDNPEGQNWEAILRDRESIPTPLKEVLSTRYDPYDPPYGVAQSPGSSHGDFQDMEARRLETIILSTVSDSQALQQGNATDHGDLKWEDAIRKKHRVNFSKYPTSLKDSESEREASSPTYQMSRNQLHPPFFGPAPRRTMFDRRGNFKLGDSKIRDLLRIFQGLGSIIGFSILTITSIAVHPDPAPPQLKSLQVYLYFLISILCLSLSVWRLSKRLCGTPRDSSARGRADEDDGWSWGRRERANYNRRRRIESGLRDSYGYRSTPQAISVNFIVDGRVFAGASPNITESPNTYGQSLLSLDRRMDRPGIADQSKSRWGDWHETLMVDNQFHLSNMSPQKRHMFGLQWYEKARKLKQDSCLDVLFALIWFGWAIWTIAFKDKCMIGSFEGWCHAYNTSIAIAVIVALSFLANDSFSKHWLGRSHQFATADQVECNPKFVLLIADDTFIIKQCLLKASSGAYVVETDVVTPLSFGGVVAGWSKTYLSVQDWLDSGQNYQCVGY</sequence>
<dbReference type="GeneID" id="18929215"/>
<evidence type="ECO:0000256" key="2">
    <source>
        <dbReference type="SAM" id="Phobius"/>
    </source>
</evidence>
<keyword evidence="4" id="KW-1185">Reference proteome</keyword>
<dbReference type="KEGG" id="mlr:MELLADRAFT_58667"/>
<feature type="region of interest" description="Disordered" evidence="1">
    <location>
        <begin position="144"/>
        <end position="163"/>
    </location>
</feature>
<dbReference type="VEuPathDB" id="FungiDB:MELLADRAFT_58667"/>
<feature type="transmembrane region" description="Helical" evidence="2">
    <location>
        <begin position="473"/>
        <end position="492"/>
    </location>
</feature>
<keyword evidence="2" id="KW-0812">Transmembrane</keyword>
<dbReference type="OrthoDB" id="3253553at2759"/>
<evidence type="ECO:0000313" key="3">
    <source>
        <dbReference type="EMBL" id="EGG13015.1"/>
    </source>
</evidence>
<keyword evidence="2" id="KW-0472">Membrane</keyword>
<dbReference type="InParanoid" id="F4R4E4"/>
<organism evidence="4">
    <name type="scientific">Melampsora larici-populina (strain 98AG31 / pathotype 3-4-7)</name>
    <name type="common">Poplar leaf rust fungus</name>
    <dbReference type="NCBI Taxonomy" id="747676"/>
    <lineage>
        <taxon>Eukaryota</taxon>
        <taxon>Fungi</taxon>
        <taxon>Dikarya</taxon>
        <taxon>Basidiomycota</taxon>
        <taxon>Pucciniomycotina</taxon>
        <taxon>Pucciniomycetes</taxon>
        <taxon>Pucciniales</taxon>
        <taxon>Melampsoraceae</taxon>
        <taxon>Melampsora</taxon>
    </lineage>
</organism>
<dbReference type="eggNOG" id="ENOG502S2RF">
    <property type="taxonomic scope" value="Eukaryota"/>
</dbReference>
<feature type="transmembrane region" description="Helical" evidence="2">
    <location>
        <begin position="507"/>
        <end position="525"/>
    </location>
</feature>
<dbReference type="Proteomes" id="UP000001072">
    <property type="component" value="Unassembled WGS sequence"/>
</dbReference>
<feature type="transmembrane region" description="Helical" evidence="2">
    <location>
        <begin position="306"/>
        <end position="326"/>
    </location>
</feature>
<evidence type="ECO:0000313" key="4">
    <source>
        <dbReference type="Proteomes" id="UP000001072"/>
    </source>
</evidence>
<dbReference type="RefSeq" id="XP_007403953.1">
    <property type="nucleotide sequence ID" value="XM_007403891.1"/>
</dbReference>